<comment type="similarity">
    <text evidence="2">Belongs to the major facilitator superfamily. EmrB family.</text>
</comment>
<dbReference type="PANTHER" id="PTHR42718:SF9">
    <property type="entry name" value="MAJOR FACILITATOR SUPERFAMILY MULTIDRUG TRANSPORTER MFSC"/>
    <property type="match status" value="1"/>
</dbReference>
<accession>A0ABW7YZ76</accession>
<dbReference type="Pfam" id="PF07690">
    <property type="entry name" value="MFS_1"/>
    <property type="match status" value="1"/>
</dbReference>
<keyword evidence="7 8" id="KW-0472">Membrane</keyword>
<feature type="transmembrane region" description="Helical" evidence="8">
    <location>
        <begin position="337"/>
        <end position="357"/>
    </location>
</feature>
<comment type="caution">
    <text evidence="10">The sequence shown here is derived from an EMBL/GenBank/DDBJ whole genome shotgun (WGS) entry which is preliminary data.</text>
</comment>
<proteinExistence type="inferred from homology"/>
<dbReference type="PRINTS" id="PR01036">
    <property type="entry name" value="TCRTETB"/>
</dbReference>
<dbReference type="InterPro" id="IPR004638">
    <property type="entry name" value="EmrB-like"/>
</dbReference>
<evidence type="ECO:0000256" key="2">
    <source>
        <dbReference type="ARBA" id="ARBA00008537"/>
    </source>
</evidence>
<dbReference type="Proteomes" id="UP001612741">
    <property type="component" value="Unassembled WGS sequence"/>
</dbReference>
<feature type="transmembrane region" description="Helical" evidence="8">
    <location>
        <begin position="139"/>
        <end position="162"/>
    </location>
</feature>
<feature type="domain" description="Major facilitator superfamily (MFS) profile" evidence="9">
    <location>
        <begin position="14"/>
        <end position="520"/>
    </location>
</feature>
<dbReference type="SUPFAM" id="SSF103473">
    <property type="entry name" value="MFS general substrate transporter"/>
    <property type="match status" value="1"/>
</dbReference>
<keyword evidence="5 8" id="KW-0812">Transmembrane</keyword>
<feature type="transmembrane region" description="Helical" evidence="8">
    <location>
        <begin position="231"/>
        <end position="252"/>
    </location>
</feature>
<feature type="transmembrane region" description="Helical" evidence="8">
    <location>
        <begin position="47"/>
        <end position="68"/>
    </location>
</feature>
<organism evidence="10 11">
    <name type="scientific">Nonomuraea typhae</name>
    <dbReference type="NCBI Taxonomy" id="2603600"/>
    <lineage>
        <taxon>Bacteria</taxon>
        <taxon>Bacillati</taxon>
        <taxon>Actinomycetota</taxon>
        <taxon>Actinomycetes</taxon>
        <taxon>Streptosporangiales</taxon>
        <taxon>Streptosporangiaceae</taxon>
        <taxon>Nonomuraea</taxon>
    </lineage>
</organism>
<evidence type="ECO:0000256" key="6">
    <source>
        <dbReference type="ARBA" id="ARBA00022989"/>
    </source>
</evidence>
<dbReference type="EMBL" id="JBITGY010000007">
    <property type="protein sequence ID" value="MFI6501216.1"/>
    <property type="molecule type" value="Genomic_DNA"/>
</dbReference>
<feature type="transmembrane region" description="Helical" evidence="8">
    <location>
        <begin position="80"/>
        <end position="99"/>
    </location>
</feature>
<dbReference type="InterPro" id="IPR036259">
    <property type="entry name" value="MFS_trans_sf"/>
</dbReference>
<feature type="transmembrane region" description="Helical" evidence="8">
    <location>
        <begin position="496"/>
        <end position="516"/>
    </location>
</feature>
<evidence type="ECO:0000256" key="8">
    <source>
        <dbReference type="SAM" id="Phobius"/>
    </source>
</evidence>
<gene>
    <name evidence="10" type="ORF">ACIBG2_27830</name>
</gene>
<evidence type="ECO:0000256" key="3">
    <source>
        <dbReference type="ARBA" id="ARBA00022448"/>
    </source>
</evidence>
<feature type="transmembrane region" description="Helical" evidence="8">
    <location>
        <begin position="168"/>
        <end position="187"/>
    </location>
</feature>
<evidence type="ECO:0000259" key="9">
    <source>
        <dbReference type="PROSITE" id="PS50850"/>
    </source>
</evidence>
<evidence type="ECO:0000256" key="7">
    <source>
        <dbReference type="ARBA" id="ARBA00023136"/>
    </source>
</evidence>
<evidence type="ECO:0000313" key="11">
    <source>
        <dbReference type="Proteomes" id="UP001612741"/>
    </source>
</evidence>
<reference evidence="10 11" key="1">
    <citation type="submission" date="2024-10" db="EMBL/GenBank/DDBJ databases">
        <title>The Natural Products Discovery Center: Release of the First 8490 Sequenced Strains for Exploring Actinobacteria Biosynthetic Diversity.</title>
        <authorList>
            <person name="Kalkreuter E."/>
            <person name="Kautsar S.A."/>
            <person name="Yang D."/>
            <person name="Bader C.D."/>
            <person name="Teijaro C.N."/>
            <person name="Fluegel L."/>
            <person name="Davis C.M."/>
            <person name="Simpson J.R."/>
            <person name="Lauterbach L."/>
            <person name="Steele A.D."/>
            <person name="Gui C."/>
            <person name="Meng S."/>
            <person name="Li G."/>
            <person name="Viehrig K."/>
            <person name="Ye F."/>
            <person name="Su P."/>
            <person name="Kiefer A.F."/>
            <person name="Nichols A."/>
            <person name="Cepeda A.J."/>
            <person name="Yan W."/>
            <person name="Fan B."/>
            <person name="Jiang Y."/>
            <person name="Adhikari A."/>
            <person name="Zheng C.-J."/>
            <person name="Schuster L."/>
            <person name="Cowan T.M."/>
            <person name="Smanski M.J."/>
            <person name="Chevrette M.G."/>
            <person name="De Carvalho L.P.S."/>
            <person name="Shen B."/>
        </authorList>
    </citation>
    <scope>NUCLEOTIDE SEQUENCE [LARGE SCALE GENOMIC DNA]</scope>
    <source>
        <strain evidence="10 11">NPDC050545</strain>
    </source>
</reference>
<feature type="transmembrane region" description="Helical" evidence="8">
    <location>
        <begin position="309"/>
        <end position="330"/>
    </location>
</feature>
<dbReference type="NCBIfam" id="TIGR00711">
    <property type="entry name" value="efflux_EmrB"/>
    <property type="match status" value="1"/>
</dbReference>
<evidence type="ECO:0000313" key="10">
    <source>
        <dbReference type="EMBL" id="MFI6501216.1"/>
    </source>
</evidence>
<name>A0ABW7YZ76_9ACTN</name>
<evidence type="ECO:0000256" key="4">
    <source>
        <dbReference type="ARBA" id="ARBA00022475"/>
    </source>
</evidence>
<keyword evidence="11" id="KW-1185">Reference proteome</keyword>
<feature type="transmembrane region" description="Helical" evidence="8">
    <location>
        <begin position="12"/>
        <end position="35"/>
    </location>
</feature>
<feature type="transmembrane region" description="Helical" evidence="8">
    <location>
        <begin position="199"/>
        <end position="219"/>
    </location>
</feature>
<evidence type="ECO:0000256" key="5">
    <source>
        <dbReference type="ARBA" id="ARBA00022692"/>
    </source>
</evidence>
<feature type="transmembrane region" description="Helical" evidence="8">
    <location>
        <begin position="273"/>
        <end position="297"/>
    </location>
</feature>
<dbReference type="PROSITE" id="PS50850">
    <property type="entry name" value="MFS"/>
    <property type="match status" value="1"/>
</dbReference>
<dbReference type="InterPro" id="IPR020846">
    <property type="entry name" value="MFS_dom"/>
</dbReference>
<comment type="subcellular location">
    <subcellularLocation>
        <location evidence="1">Cell membrane</location>
        <topology evidence="1">Multi-pass membrane protein</topology>
    </subcellularLocation>
</comment>
<protein>
    <submittedName>
        <fullName evidence="10">MFS transporter</fullName>
    </submittedName>
</protein>
<dbReference type="PANTHER" id="PTHR42718">
    <property type="entry name" value="MAJOR FACILITATOR SUPERFAMILY MULTIDRUG TRANSPORTER MFSC"/>
    <property type="match status" value="1"/>
</dbReference>
<dbReference type="Gene3D" id="1.20.1720.10">
    <property type="entry name" value="Multidrug resistance protein D"/>
    <property type="match status" value="1"/>
</dbReference>
<evidence type="ECO:0000256" key="1">
    <source>
        <dbReference type="ARBA" id="ARBA00004651"/>
    </source>
</evidence>
<feature type="transmembrane region" description="Helical" evidence="8">
    <location>
        <begin position="105"/>
        <end position="127"/>
    </location>
</feature>
<keyword evidence="4" id="KW-1003">Cell membrane</keyword>
<sequence length="522" mass="54233">MTEAKPVTQRPWLVLAVLCAGFFMALLDGTIVNIAVPTLIRNIDASYSQVLWVLDAYLLIFSVLLVTTGRLGDVFGYRRLFLIGITVFTVASALCGLATSGSQLLAARVLQGVGTALLFPQVISSILTIFPPHQRGRAFGLFGAIAGLAPVCGPIVGGFLLAHAGWRWIFFINIPIGVGTIVLTLLYAPAMRSGGTRSLDLTGVALATAGLTGVVFGLIEGERYDWGTIAGPITIGSVIAAGVVLLVLFVLWQRRAENEPLMPLALFATRNFTVGNGIGFVFYAGMMAIPFALVLYLQSARGYSPLETGLVLLPGAIVTAIGSACTGRLTERIEARYILMSGLGLLAAGLLVLTFTTGPDTSAWGLLPGLIVIGLGNGATYTPLQQVTMHGVQPHLAGAASGTANTIRQIGTVLGMAVLGALLSARLNAALPAEAGRQAAQLPAHLREAFMTATARGAEHFSPPSPPGGLGAGDAALFQRLGHEAFTTSFSTAMHATFLAAAAILIAATACCALLAKQRKTG</sequence>
<keyword evidence="3" id="KW-0813">Transport</keyword>
<dbReference type="Gene3D" id="1.20.1250.20">
    <property type="entry name" value="MFS general substrate transporter like domains"/>
    <property type="match status" value="1"/>
</dbReference>
<dbReference type="RefSeq" id="WP_397085586.1">
    <property type="nucleotide sequence ID" value="NZ_JBITGY010000007.1"/>
</dbReference>
<dbReference type="InterPro" id="IPR011701">
    <property type="entry name" value="MFS"/>
</dbReference>
<dbReference type="CDD" id="cd17321">
    <property type="entry name" value="MFS_MMR_MDR_like"/>
    <property type="match status" value="1"/>
</dbReference>
<keyword evidence="6 8" id="KW-1133">Transmembrane helix</keyword>